<dbReference type="EMBL" id="LFVZ01000015">
    <property type="protein sequence ID" value="KTW25910.1"/>
    <property type="molecule type" value="Genomic_DNA"/>
</dbReference>
<evidence type="ECO:0000256" key="3">
    <source>
        <dbReference type="SAM" id="MobiDB-lite"/>
    </source>
</evidence>
<feature type="compositionally biased region" description="Basic and acidic residues" evidence="3">
    <location>
        <begin position="100"/>
        <end position="127"/>
    </location>
</feature>
<reference evidence="6" key="1">
    <citation type="journal article" date="2016" name="Nat. Commun.">
        <title>Genome analysis of three Pneumocystis species reveals adaptation mechanisms to life exclusively in mammalian hosts.</title>
        <authorList>
            <person name="Ma L."/>
            <person name="Chen Z."/>
            <person name="Huang D.W."/>
            <person name="Kutty G."/>
            <person name="Ishihara M."/>
            <person name="Wang H."/>
            <person name="Abouelleil A."/>
            <person name="Bishop L."/>
            <person name="Davey E."/>
            <person name="Deng R."/>
            <person name="Deng X."/>
            <person name="Fan L."/>
            <person name="Fantoni G."/>
            <person name="Fitzgerald M."/>
            <person name="Gogineni E."/>
            <person name="Goldberg J.M."/>
            <person name="Handley G."/>
            <person name="Hu X."/>
            <person name="Huber C."/>
            <person name="Jiao X."/>
            <person name="Jones K."/>
            <person name="Levin J.Z."/>
            <person name="Liu Y."/>
            <person name="Macdonald P."/>
            <person name="Melnikov A."/>
            <person name="Raley C."/>
            <person name="Sassi M."/>
            <person name="Sherman B.T."/>
            <person name="Song X."/>
            <person name="Sykes S."/>
            <person name="Tran B."/>
            <person name="Walsh L."/>
            <person name="Xia Y."/>
            <person name="Yang J."/>
            <person name="Young S."/>
            <person name="Zeng Q."/>
            <person name="Zheng X."/>
            <person name="Stephens R."/>
            <person name="Nusbaum C."/>
            <person name="Birren B.W."/>
            <person name="Azadi P."/>
            <person name="Lempicki R.A."/>
            <person name="Cuomo C.A."/>
            <person name="Kovacs J.A."/>
        </authorList>
    </citation>
    <scope>NUCLEOTIDE SEQUENCE [LARGE SCALE GENOMIC DNA]</scope>
    <source>
        <strain evidence="6">B80</strain>
    </source>
</reference>
<feature type="region of interest" description="Disordered" evidence="3">
    <location>
        <begin position="46"/>
        <end position="129"/>
    </location>
</feature>
<evidence type="ECO:0000313" key="5">
    <source>
        <dbReference type="EMBL" id="KTW25910.1"/>
    </source>
</evidence>
<dbReference type="PANTHER" id="PTHR13275:SF4">
    <property type="entry name" value="VACUOLAR PROTEIN SORTING-ASSOCIATED PROTEIN 72 HOMOLOG"/>
    <property type="match status" value="1"/>
</dbReference>
<dbReference type="VEuPathDB" id="FungiDB:T552_03184"/>
<dbReference type="AlphaFoldDB" id="A0A0W4ZC07"/>
<evidence type="ECO:0000256" key="2">
    <source>
        <dbReference type="SAM" id="Coils"/>
    </source>
</evidence>
<comment type="caution">
    <text evidence="5">The sequence shown here is derived from an EMBL/GenBank/DDBJ whole genome shotgun (WGS) entry which is preliminary data.</text>
</comment>
<evidence type="ECO:0000259" key="4">
    <source>
        <dbReference type="SMART" id="SM00993"/>
    </source>
</evidence>
<dbReference type="Pfam" id="PF05764">
    <property type="entry name" value="YL1"/>
    <property type="match status" value="1"/>
</dbReference>
<dbReference type="SMART" id="SM00993">
    <property type="entry name" value="YL1_C"/>
    <property type="match status" value="1"/>
</dbReference>
<feature type="compositionally biased region" description="Acidic residues" evidence="3">
    <location>
        <begin position="67"/>
        <end position="82"/>
    </location>
</feature>
<sequence length="443" mass="51337">MGSSEGESIESMESIEGLAKGREKRITAGNRLQALLDEEFVAESIFDVTDEQDDDFEGEKNQLQDIEISESDEEESNDSSDGGEDREIERMEKKTKKRKPPEAFFKRRIEPKRVKKSEEVKKSEKKGISVVHPESIRHSLRAHAIENKNMIDHRLKESSKRRFKQNSYGKMKEKQMTQEERIAEAKITEEKNKELLQKLIKVEEERKRNARSLLKTNKPLTSPFIRFLSKSIEQCMDEKVFSKEEEVNQGKYICTNEENTEKTIENDNDSNNQLLDLSKDNSKILEGNMTKNNKEIISNEDIIKDSISLQENNENSISIHTNDKPSKKIYNKMATIPTKNSQKHISRNYIILEGFSEPFDLNKQKNILFSHTEPCIQPKKNFCLITGRIAKYKDPFSGLYYSDLSTYQTIYRILRGEIPWSRIVGTFVSTLKPANGVPNNFQY</sequence>
<dbReference type="RefSeq" id="XP_018224490.1">
    <property type="nucleotide sequence ID" value="XM_018371697.1"/>
</dbReference>
<name>A0A0W4ZC07_PNEC8</name>
<keyword evidence="6" id="KW-1185">Reference proteome</keyword>
<keyword evidence="2" id="KW-0175">Coiled coil</keyword>
<dbReference type="Proteomes" id="UP000054454">
    <property type="component" value="Unassembled WGS sequence"/>
</dbReference>
<accession>A0A0W4ZC07</accession>
<protein>
    <recommendedName>
        <fullName evidence="4">Vps72/YL1 C-terminal domain-containing protein</fullName>
    </recommendedName>
</protein>
<feature type="compositionally biased region" description="Acidic residues" evidence="3">
    <location>
        <begin position="48"/>
        <end position="57"/>
    </location>
</feature>
<dbReference type="OrthoDB" id="3942062at2759"/>
<evidence type="ECO:0000256" key="1">
    <source>
        <dbReference type="ARBA" id="ARBA00006832"/>
    </source>
</evidence>
<evidence type="ECO:0000313" key="6">
    <source>
        <dbReference type="Proteomes" id="UP000054454"/>
    </source>
</evidence>
<dbReference type="Pfam" id="PF08265">
    <property type="entry name" value="YL1_C"/>
    <property type="match status" value="1"/>
</dbReference>
<dbReference type="GeneID" id="28937900"/>
<proteinExistence type="inferred from homology"/>
<feature type="compositionally biased region" description="Basic and acidic residues" evidence="3">
    <location>
        <begin position="83"/>
        <end position="92"/>
    </location>
</feature>
<dbReference type="InterPro" id="IPR046757">
    <property type="entry name" value="YL1_N"/>
</dbReference>
<feature type="coiled-coil region" evidence="2">
    <location>
        <begin position="185"/>
        <end position="213"/>
    </location>
</feature>
<organism evidence="5 6">
    <name type="scientific">Pneumocystis carinii (strain B80)</name>
    <name type="common">Rat pneumocystis pneumonia agent</name>
    <name type="synonym">Pneumocystis carinii f. sp. carinii</name>
    <dbReference type="NCBI Taxonomy" id="1408658"/>
    <lineage>
        <taxon>Eukaryota</taxon>
        <taxon>Fungi</taxon>
        <taxon>Dikarya</taxon>
        <taxon>Ascomycota</taxon>
        <taxon>Taphrinomycotina</taxon>
        <taxon>Pneumocystomycetes</taxon>
        <taxon>Pneumocystaceae</taxon>
        <taxon>Pneumocystis</taxon>
    </lineage>
</organism>
<feature type="domain" description="Vps72/YL1 C-terminal" evidence="4">
    <location>
        <begin position="381"/>
        <end position="410"/>
    </location>
</feature>
<comment type="similarity">
    <text evidence="1">Belongs to the VPS72/YL1 family.</text>
</comment>
<gene>
    <name evidence="5" type="ORF">T552_03184</name>
</gene>
<dbReference type="InterPro" id="IPR013272">
    <property type="entry name" value="Vps72/YL1_C"/>
</dbReference>
<dbReference type="GO" id="GO:0005634">
    <property type="term" value="C:nucleus"/>
    <property type="evidence" value="ECO:0007669"/>
    <property type="project" value="TreeGrafter"/>
</dbReference>
<dbReference type="PANTHER" id="PTHR13275">
    <property type="entry name" value="YL-1 PROTEIN TRANSCRIPTION FACTOR-LIKE 1"/>
    <property type="match status" value="1"/>
</dbReference>
<feature type="region of interest" description="Disordered" evidence="3">
    <location>
        <begin position="158"/>
        <end position="177"/>
    </location>
</feature>